<dbReference type="Pfam" id="PF00069">
    <property type="entry name" value="Pkinase"/>
    <property type="match status" value="1"/>
</dbReference>
<comment type="similarity">
    <text evidence="1">Belongs to the protein kinase superfamily. NEK Ser/Thr protein kinase family. NIMA subfamily.</text>
</comment>
<feature type="non-terminal residue" evidence="8">
    <location>
        <position position="1"/>
    </location>
</feature>
<protein>
    <recommendedName>
        <fullName evidence="2">non-specific serine/threonine protein kinase</fullName>
        <ecNumber evidence="2">2.7.11.1</ecNumber>
    </recommendedName>
</protein>
<evidence type="ECO:0000256" key="4">
    <source>
        <dbReference type="ARBA" id="ARBA00022741"/>
    </source>
</evidence>
<evidence type="ECO:0000256" key="6">
    <source>
        <dbReference type="ARBA" id="ARBA00022840"/>
    </source>
</evidence>
<keyword evidence="4" id="KW-0547">Nucleotide-binding</keyword>
<organism evidence="8">
    <name type="scientific">marine metagenome</name>
    <dbReference type="NCBI Taxonomy" id="408172"/>
    <lineage>
        <taxon>unclassified sequences</taxon>
        <taxon>metagenomes</taxon>
        <taxon>ecological metagenomes</taxon>
    </lineage>
</organism>
<dbReference type="CDD" id="cd14014">
    <property type="entry name" value="STKc_PknB_like"/>
    <property type="match status" value="1"/>
</dbReference>
<dbReference type="AlphaFoldDB" id="A0A381V3R7"/>
<dbReference type="InterPro" id="IPR017441">
    <property type="entry name" value="Protein_kinase_ATP_BS"/>
</dbReference>
<evidence type="ECO:0000256" key="2">
    <source>
        <dbReference type="ARBA" id="ARBA00012513"/>
    </source>
</evidence>
<dbReference type="InterPro" id="IPR050660">
    <property type="entry name" value="NEK_Ser/Thr_kinase"/>
</dbReference>
<sequence>VSSRLPLKKGYVLKGYSLGEVLGGGGFSLVYLASQELSRKNFVIKEYCPQGLVTRNADGSITISSTMNQGPFNDGLQKFIVEATALKELNHPNMVSVTDSFKANNTVYIVMAREEGKDLQWFISKLRENLDLAFMKQVFTRIGDGLHRVHQLGLVHLDVKPANILLRKNGEPLLLDFGAAMTVDSEDRFSSFLTVTHGFAPPEQYLDEPLGPWTDIYGLGATMYNCITGKPPPPALRRKDGVALEPLTVKWAGKYPFELLKAVESSLSLNPQERPQSIEAFMAYSFESPG</sequence>
<dbReference type="Gene3D" id="1.10.510.10">
    <property type="entry name" value="Transferase(Phosphotransferase) domain 1"/>
    <property type="match status" value="1"/>
</dbReference>
<dbReference type="PANTHER" id="PTHR43671">
    <property type="entry name" value="SERINE/THREONINE-PROTEIN KINASE NEK"/>
    <property type="match status" value="1"/>
</dbReference>
<dbReference type="GO" id="GO:0004674">
    <property type="term" value="F:protein serine/threonine kinase activity"/>
    <property type="evidence" value="ECO:0007669"/>
    <property type="project" value="UniProtKB-EC"/>
</dbReference>
<dbReference type="Gene3D" id="3.30.200.20">
    <property type="entry name" value="Phosphorylase Kinase, domain 1"/>
    <property type="match status" value="1"/>
</dbReference>
<evidence type="ECO:0000256" key="5">
    <source>
        <dbReference type="ARBA" id="ARBA00022777"/>
    </source>
</evidence>
<keyword evidence="6" id="KW-0067">ATP-binding</keyword>
<dbReference type="PROSITE" id="PS00107">
    <property type="entry name" value="PROTEIN_KINASE_ATP"/>
    <property type="match status" value="1"/>
</dbReference>
<reference evidence="8" key="1">
    <citation type="submission" date="2018-05" db="EMBL/GenBank/DDBJ databases">
        <authorList>
            <person name="Lanie J.A."/>
            <person name="Ng W.-L."/>
            <person name="Kazmierczak K.M."/>
            <person name="Andrzejewski T.M."/>
            <person name="Davidsen T.M."/>
            <person name="Wayne K.J."/>
            <person name="Tettelin H."/>
            <person name="Glass J.I."/>
            <person name="Rusch D."/>
            <person name="Podicherti R."/>
            <person name="Tsui H.-C.T."/>
            <person name="Winkler M.E."/>
        </authorList>
    </citation>
    <scope>NUCLEOTIDE SEQUENCE</scope>
</reference>
<dbReference type="SUPFAM" id="SSF56112">
    <property type="entry name" value="Protein kinase-like (PK-like)"/>
    <property type="match status" value="1"/>
</dbReference>
<dbReference type="SMART" id="SM00220">
    <property type="entry name" value="S_TKc"/>
    <property type="match status" value="1"/>
</dbReference>
<dbReference type="PROSITE" id="PS00108">
    <property type="entry name" value="PROTEIN_KINASE_ST"/>
    <property type="match status" value="1"/>
</dbReference>
<keyword evidence="5" id="KW-0418">Kinase</keyword>
<dbReference type="InterPro" id="IPR011009">
    <property type="entry name" value="Kinase-like_dom_sf"/>
</dbReference>
<dbReference type="PANTHER" id="PTHR43671:SF13">
    <property type="entry name" value="SERINE_THREONINE-PROTEIN KINASE NEK2"/>
    <property type="match status" value="1"/>
</dbReference>
<gene>
    <name evidence="8" type="ORF">METZ01_LOCUS87866</name>
</gene>
<evidence type="ECO:0000256" key="1">
    <source>
        <dbReference type="ARBA" id="ARBA00010886"/>
    </source>
</evidence>
<feature type="domain" description="Protein kinase" evidence="7">
    <location>
        <begin position="16"/>
        <end position="287"/>
    </location>
</feature>
<accession>A0A381V3R7</accession>
<name>A0A381V3R7_9ZZZZ</name>
<dbReference type="InterPro" id="IPR000719">
    <property type="entry name" value="Prot_kinase_dom"/>
</dbReference>
<dbReference type="PROSITE" id="PS50011">
    <property type="entry name" value="PROTEIN_KINASE_DOM"/>
    <property type="match status" value="1"/>
</dbReference>
<proteinExistence type="inferred from homology"/>
<keyword evidence="3" id="KW-0808">Transferase</keyword>
<evidence type="ECO:0000313" key="8">
    <source>
        <dbReference type="EMBL" id="SVA35012.1"/>
    </source>
</evidence>
<dbReference type="EMBL" id="UINC01007771">
    <property type="protein sequence ID" value="SVA35012.1"/>
    <property type="molecule type" value="Genomic_DNA"/>
</dbReference>
<dbReference type="InterPro" id="IPR008271">
    <property type="entry name" value="Ser/Thr_kinase_AS"/>
</dbReference>
<dbReference type="GO" id="GO:0005524">
    <property type="term" value="F:ATP binding"/>
    <property type="evidence" value="ECO:0007669"/>
    <property type="project" value="UniProtKB-KW"/>
</dbReference>
<dbReference type="EC" id="2.7.11.1" evidence="2"/>
<evidence type="ECO:0000256" key="3">
    <source>
        <dbReference type="ARBA" id="ARBA00022679"/>
    </source>
</evidence>
<evidence type="ECO:0000259" key="7">
    <source>
        <dbReference type="PROSITE" id="PS50011"/>
    </source>
</evidence>